<dbReference type="InterPro" id="IPR029068">
    <property type="entry name" value="Glyas_Bleomycin-R_OHBP_Dase"/>
</dbReference>
<gene>
    <name evidence="3" type="ORF">FH610_007860</name>
</gene>
<dbReference type="Gene3D" id="3.10.180.10">
    <property type="entry name" value="2,3-Dihydroxybiphenyl 1,2-Dioxygenase, domain 1"/>
    <property type="match status" value="1"/>
</dbReference>
<comment type="caution">
    <text evidence="3">The sequence shown here is derived from an EMBL/GenBank/DDBJ whole genome shotgun (WGS) entry which is preliminary data.</text>
</comment>
<feature type="region of interest" description="Disordered" evidence="1">
    <location>
        <begin position="129"/>
        <end position="154"/>
    </location>
</feature>
<evidence type="ECO:0000256" key="1">
    <source>
        <dbReference type="SAM" id="MobiDB-lite"/>
    </source>
</evidence>
<evidence type="ECO:0000259" key="2">
    <source>
        <dbReference type="PROSITE" id="PS51819"/>
    </source>
</evidence>
<proteinExistence type="predicted"/>
<dbReference type="EMBL" id="VDMA02000003">
    <property type="protein sequence ID" value="KAB8186683.1"/>
    <property type="molecule type" value="Genomic_DNA"/>
</dbReference>
<evidence type="ECO:0000313" key="4">
    <source>
        <dbReference type="Proteomes" id="UP000313066"/>
    </source>
</evidence>
<keyword evidence="4" id="KW-1185">Reference proteome</keyword>
<dbReference type="Pfam" id="PF00903">
    <property type="entry name" value="Glyoxalase"/>
    <property type="match status" value="1"/>
</dbReference>
<accession>A0A5N6C2P4</accession>
<reference evidence="3 4" key="1">
    <citation type="submission" date="2019-10" db="EMBL/GenBank/DDBJ databases">
        <title>Nonomuraea sp. nov., isolated from Phyllanthus amarus.</title>
        <authorList>
            <person name="Klykleung N."/>
            <person name="Tanasupawat S."/>
        </authorList>
    </citation>
    <scope>NUCLEOTIDE SEQUENCE [LARGE SCALE GENOMIC DNA]</scope>
    <source>
        <strain evidence="3 4">CR1-09</strain>
    </source>
</reference>
<feature type="compositionally biased region" description="Basic and acidic residues" evidence="1">
    <location>
        <begin position="77"/>
        <end position="93"/>
    </location>
</feature>
<sequence length="350" mass="39300">MYSGRTFSAPFSGEFCHHRPARILIIDTEFSRVMIGESDPEKGTFCWVGARRPGSHESASSISRVSVMPRGGELRHEAREHRHGRPPEHDRSAARRRFDRRRVRRRRPGRLILLRWLHVQLLRHDRASVATSGARRLTPRAPPSRNSRRNTEENAVTAMEAKREIDVSAIPKPVLINVPVDDVARGVEFYQALLGMPLARSLSYEISYHAPVSSDGILLTVDKRRFPGEAITVYFHVADLDAMLKTIAEAGGQVTAGPYDLPLPKQVKPEFQEQFRDSPFYRGDAGDSMGRGASVTDADGNRFGLVEFSEWAHATFRLGEYATPVTAEQLVDQSIALNRKVPPPSEIFQE</sequence>
<evidence type="ECO:0000313" key="3">
    <source>
        <dbReference type="EMBL" id="KAB8186683.1"/>
    </source>
</evidence>
<organism evidence="3 4">
    <name type="scientific">Microbispora catharanthi</name>
    <dbReference type="NCBI Taxonomy" id="1712871"/>
    <lineage>
        <taxon>Bacteria</taxon>
        <taxon>Bacillati</taxon>
        <taxon>Actinomycetota</taxon>
        <taxon>Actinomycetes</taxon>
        <taxon>Streptosporangiales</taxon>
        <taxon>Streptosporangiaceae</taxon>
        <taxon>Microbispora</taxon>
    </lineage>
</organism>
<dbReference type="AlphaFoldDB" id="A0A5N6C2P4"/>
<feature type="domain" description="VOC" evidence="2">
    <location>
        <begin position="172"/>
        <end position="308"/>
    </location>
</feature>
<dbReference type="InterPro" id="IPR037523">
    <property type="entry name" value="VOC_core"/>
</dbReference>
<dbReference type="PROSITE" id="PS51819">
    <property type="entry name" value="VOC"/>
    <property type="match status" value="1"/>
</dbReference>
<protein>
    <recommendedName>
        <fullName evidence="2">VOC domain-containing protein</fullName>
    </recommendedName>
</protein>
<name>A0A5N6C2P4_9ACTN</name>
<dbReference type="Proteomes" id="UP000313066">
    <property type="component" value="Unassembled WGS sequence"/>
</dbReference>
<dbReference type="SUPFAM" id="SSF54593">
    <property type="entry name" value="Glyoxalase/Bleomycin resistance protein/Dihydroxybiphenyl dioxygenase"/>
    <property type="match status" value="1"/>
</dbReference>
<dbReference type="InterPro" id="IPR004360">
    <property type="entry name" value="Glyas_Fos-R_dOase_dom"/>
</dbReference>
<feature type="region of interest" description="Disordered" evidence="1">
    <location>
        <begin position="77"/>
        <end position="101"/>
    </location>
</feature>